<evidence type="ECO:0000256" key="1">
    <source>
        <dbReference type="PROSITE-ProRule" id="PRU00122"/>
    </source>
</evidence>
<protein>
    <submittedName>
        <fullName evidence="3">Agrin</fullName>
    </submittedName>
</protein>
<dbReference type="InterPro" id="IPR013320">
    <property type="entry name" value="ConA-like_dom_sf"/>
</dbReference>
<comment type="caution">
    <text evidence="3">The sequence shown here is derived from an EMBL/GenBank/DDBJ whole genome shotgun (WGS) entry which is preliminary data.</text>
</comment>
<feature type="domain" description="Laminin G" evidence="2">
    <location>
        <begin position="1"/>
        <end position="185"/>
    </location>
</feature>
<dbReference type="CDD" id="cd00110">
    <property type="entry name" value="LamG"/>
    <property type="match status" value="1"/>
</dbReference>
<dbReference type="OrthoDB" id="6411323at2759"/>
<accession>A0A4Y2VJC0</accession>
<comment type="caution">
    <text evidence="1">Lacks conserved residue(s) required for the propagation of feature annotation.</text>
</comment>
<proteinExistence type="predicted"/>
<gene>
    <name evidence="3" type="primary">Agrn_2</name>
    <name evidence="3" type="ORF">AVEN_54934_1</name>
</gene>
<dbReference type="PANTHER" id="PTHR15036">
    <property type="entry name" value="PIKACHURIN-LIKE PROTEIN"/>
    <property type="match status" value="1"/>
</dbReference>
<dbReference type="SUPFAM" id="SSF49899">
    <property type="entry name" value="Concanavalin A-like lectins/glucanases"/>
    <property type="match status" value="1"/>
</dbReference>
<reference evidence="3 4" key="1">
    <citation type="journal article" date="2019" name="Sci. Rep.">
        <title>Orb-weaving spider Araneus ventricosus genome elucidates the spidroin gene catalogue.</title>
        <authorList>
            <person name="Kono N."/>
            <person name="Nakamura H."/>
            <person name="Ohtoshi R."/>
            <person name="Moran D.A.P."/>
            <person name="Shinohara A."/>
            <person name="Yoshida Y."/>
            <person name="Fujiwara M."/>
            <person name="Mori M."/>
            <person name="Tomita M."/>
            <person name="Arakawa K."/>
        </authorList>
    </citation>
    <scope>NUCLEOTIDE SEQUENCE [LARGE SCALE GENOMIC DNA]</scope>
</reference>
<dbReference type="InterPro" id="IPR050372">
    <property type="entry name" value="Neurexin-related_CASP"/>
</dbReference>
<name>A0A4Y2VJC0_ARAVE</name>
<dbReference type="SMART" id="SM00282">
    <property type="entry name" value="LamG"/>
    <property type="match status" value="1"/>
</dbReference>
<evidence type="ECO:0000313" key="3">
    <source>
        <dbReference type="EMBL" id="GBO24751.1"/>
    </source>
</evidence>
<dbReference type="EMBL" id="BGPR01047704">
    <property type="protein sequence ID" value="GBO24751.1"/>
    <property type="molecule type" value="Genomic_DNA"/>
</dbReference>
<dbReference type="Gene3D" id="2.60.120.200">
    <property type="match status" value="1"/>
</dbReference>
<keyword evidence="4" id="KW-1185">Reference proteome</keyword>
<dbReference type="Pfam" id="PF00054">
    <property type="entry name" value="Laminin_G_1"/>
    <property type="match status" value="1"/>
</dbReference>
<dbReference type="InterPro" id="IPR001791">
    <property type="entry name" value="Laminin_G"/>
</dbReference>
<dbReference type="PROSITE" id="PS50025">
    <property type="entry name" value="LAM_G_DOMAIN"/>
    <property type="match status" value="1"/>
</dbReference>
<dbReference type="PANTHER" id="PTHR15036:SF85">
    <property type="entry name" value="SP2353, ISOFORM A"/>
    <property type="match status" value="1"/>
</dbReference>
<dbReference type="Proteomes" id="UP000499080">
    <property type="component" value="Unassembled WGS sequence"/>
</dbReference>
<evidence type="ECO:0000259" key="2">
    <source>
        <dbReference type="PROSITE" id="PS50025"/>
    </source>
</evidence>
<organism evidence="3 4">
    <name type="scientific">Araneus ventricosus</name>
    <name type="common">Orbweaver spider</name>
    <name type="synonym">Epeira ventricosa</name>
    <dbReference type="NCBI Taxonomy" id="182803"/>
    <lineage>
        <taxon>Eukaryota</taxon>
        <taxon>Metazoa</taxon>
        <taxon>Ecdysozoa</taxon>
        <taxon>Arthropoda</taxon>
        <taxon>Chelicerata</taxon>
        <taxon>Arachnida</taxon>
        <taxon>Araneae</taxon>
        <taxon>Araneomorphae</taxon>
        <taxon>Entelegynae</taxon>
        <taxon>Araneoidea</taxon>
        <taxon>Araneidae</taxon>
        <taxon>Araneus</taxon>
    </lineage>
</organism>
<sequence>MPLFNGKSYLELSKLEAYSRLAIELELRTLANDGIILYNGQTASGKGDYVSLAIKDGHVEFKYNLGSGEILLRSSQKLQIGRFHRIIAKRYQRDGMLSVDGRDETTGHSKGPKNFLDLGEHLYLGYVPGSVQQIFDNIGVSVGFNGCIRHFKIGRQYIDLKYPGGKILKAVNTSRTPVKWGVVVCAAHNGAIMWGPQCLTICRGGRFQLQPVRQLLGRGISSVIILVSSSPCPF</sequence>
<dbReference type="AlphaFoldDB" id="A0A4Y2VJC0"/>
<evidence type="ECO:0000313" key="4">
    <source>
        <dbReference type="Proteomes" id="UP000499080"/>
    </source>
</evidence>
<dbReference type="GO" id="GO:0016020">
    <property type="term" value="C:membrane"/>
    <property type="evidence" value="ECO:0007669"/>
    <property type="project" value="UniProtKB-SubCell"/>
</dbReference>